<accession>A0A9E8ZAY6</accession>
<dbReference type="EMBL" id="CP113797">
    <property type="protein sequence ID" value="WAL59859.1"/>
    <property type="molecule type" value="Genomic_DNA"/>
</dbReference>
<evidence type="ECO:0000256" key="1">
    <source>
        <dbReference type="SAM" id="SignalP"/>
    </source>
</evidence>
<evidence type="ECO:0000313" key="3">
    <source>
        <dbReference type="Proteomes" id="UP001163152"/>
    </source>
</evidence>
<organism evidence="2 3">
    <name type="scientific">Thermocoleostomius sinensis A174</name>
    <dbReference type="NCBI Taxonomy" id="2016057"/>
    <lineage>
        <taxon>Bacteria</taxon>
        <taxon>Bacillati</taxon>
        <taxon>Cyanobacteriota</taxon>
        <taxon>Cyanophyceae</taxon>
        <taxon>Oculatellales</taxon>
        <taxon>Oculatellaceae</taxon>
        <taxon>Thermocoleostomius</taxon>
    </lineage>
</organism>
<evidence type="ECO:0000313" key="2">
    <source>
        <dbReference type="EMBL" id="WAL59859.1"/>
    </source>
</evidence>
<feature type="chain" id="PRO_5038747148" evidence="1">
    <location>
        <begin position="26"/>
        <end position="68"/>
    </location>
</feature>
<sequence length="68" mass="7316">MKRASVVKFSLTLLSLAAVSSVALAGFYASPAMAHTGGGEYYRAVMGKIVKQREANHEPVGLLHQRNE</sequence>
<protein>
    <submittedName>
        <fullName evidence="2">Uncharacterized protein</fullName>
    </submittedName>
</protein>
<keyword evidence="1" id="KW-0732">Signal</keyword>
<feature type="signal peptide" evidence="1">
    <location>
        <begin position="1"/>
        <end position="25"/>
    </location>
</feature>
<keyword evidence="3" id="KW-1185">Reference proteome</keyword>
<gene>
    <name evidence="2" type="ORF">OXH18_22235</name>
</gene>
<name>A0A9E8ZAY6_9CYAN</name>
<dbReference type="AlphaFoldDB" id="A0A9E8ZAY6"/>
<dbReference type="Proteomes" id="UP001163152">
    <property type="component" value="Chromosome"/>
</dbReference>
<proteinExistence type="predicted"/>
<reference evidence="2" key="1">
    <citation type="submission" date="2022-12" db="EMBL/GenBank/DDBJ databases">
        <title>Polyphasic identification of a Novel Hot-Spring Cyanobacterium Ocullathermofonsia sinensis gen nov. sp. nov. and Genomic Insights on its Adaptations to the Thermal Habitat.</title>
        <authorList>
            <person name="Daroch M."/>
            <person name="Tang J."/>
            <person name="Jiang Y."/>
        </authorList>
    </citation>
    <scope>NUCLEOTIDE SEQUENCE</scope>
    <source>
        <strain evidence="2">PKUAC-SCTA174</strain>
    </source>
</reference>
<dbReference type="RefSeq" id="WP_268609671.1">
    <property type="nucleotide sequence ID" value="NZ_CP113797.1"/>
</dbReference>
<dbReference type="KEGG" id="tsin:OXH18_22235"/>